<evidence type="ECO:0000313" key="2">
    <source>
        <dbReference type="Proteomes" id="UP000191240"/>
    </source>
</evidence>
<organism evidence="1 2">
    <name type="scientific">Anaerovibrio lipolyticus DSM 3074</name>
    <dbReference type="NCBI Taxonomy" id="1120997"/>
    <lineage>
        <taxon>Bacteria</taxon>
        <taxon>Bacillati</taxon>
        <taxon>Bacillota</taxon>
        <taxon>Negativicutes</taxon>
        <taxon>Selenomonadales</taxon>
        <taxon>Selenomonadaceae</taxon>
        <taxon>Anaerovibrio</taxon>
    </lineage>
</organism>
<accession>A0A1M6FP07</accession>
<dbReference type="OrthoDB" id="1633201at2"/>
<sequence>MKGSGFVKGNLIKKFIIILILAMVDLAGISFSSDNVVWAASVEEVKATVYSDGHIPQGVCQRMEKSVQAIGAQLLEGKSLENVQSQKTHYENIIQQVFDKVLVGYTVRSVNIQPGEELTISVGLLGWNDKIDTITVEKRVVGMPGVVETLLLEDISDMDQIFADVLRDLPVAAVDWTNGVIKHRVKDFMNERAPEFRADFDVEVGESTRVVVDIYPLLPVVRTIDLSMRSDTLPNAALLTERQNMQDGADMFVGVPVAFVKRHKDTIEELLSKRIDDLEVAKFWGIHTKVDIKPAERMEVMSRSNSRNVYVRFEGWGELGHRTKNKDNGEIMFRGLFAKQFTSRDGAFALVDFYPKNTRWDFDLGLYREIVPKVRANVRYSVLDKYWKGGIEYNFAKRLAFRYEYRDQDHISEFALRYKLHDFLALEAVMDNDDKWLRFIGYF</sequence>
<gene>
    <name evidence="1" type="ORF">SAMN02745671_02346</name>
</gene>
<dbReference type="RefSeq" id="WP_080326202.1">
    <property type="nucleotide sequence ID" value="NZ_FQYW01000022.1"/>
</dbReference>
<dbReference type="AlphaFoldDB" id="A0A1M6FP07"/>
<proteinExistence type="predicted"/>
<dbReference type="Proteomes" id="UP000191240">
    <property type="component" value="Unassembled WGS sequence"/>
</dbReference>
<name>A0A1M6FP07_9FIRM</name>
<dbReference type="EMBL" id="FQYW01000022">
    <property type="protein sequence ID" value="SHI99488.1"/>
    <property type="molecule type" value="Genomic_DNA"/>
</dbReference>
<reference evidence="1 2" key="1">
    <citation type="submission" date="2016-11" db="EMBL/GenBank/DDBJ databases">
        <authorList>
            <person name="Jaros S."/>
            <person name="Januszkiewicz K."/>
            <person name="Wedrychowicz H."/>
        </authorList>
    </citation>
    <scope>NUCLEOTIDE SEQUENCE [LARGE SCALE GENOMIC DNA]</scope>
    <source>
        <strain evidence="1 2">DSM 3074</strain>
    </source>
</reference>
<protein>
    <submittedName>
        <fullName evidence="1">Uncharacterized protein</fullName>
    </submittedName>
</protein>
<evidence type="ECO:0000313" key="1">
    <source>
        <dbReference type="EMBL" id="SHI99488.1"/>
    </source>
</evidence>